<keyword evidence="3" id="KW-1185">Reference proteome</keyword>
<feature type="signal peptide" evidence="1">
    <location>
        <begin position="1"/>
        <end position="25"/>
    </location>
</feature>
<name>A0A8T3A289_DENNO</name>
<proteinExistence type="predicted"/>
<keyword evidence="1" id="KW-0732">Signal</keyword>
<organism evidence="2 3">
    <name type="scientific">Dendrobium nobile</name>
    <name type="common">Orchid</name>
    <dbReference type="NCBI Taxonomy" id="94219"/>
    <lineage>
        <taxon>Eukaryota</taxon>
        <taxon>Viridiplantae</taxon>
        <taxon>Streptophyta</taxon>
        <taxon>Embryophyta</taxon>
        <taxon>Tracheophyta</taxon>
        <taxon>Spermatophyta</taxon>
        <taxon>Magnoliopsida</taxon>
        <taxon>Liliopsida</taxon>
        <taxon>Asparagales</taxon>
        <taxon>Orchidaceae</taxon>
        <taxon>Epidendroideae</taxon>
        <taxon>Malaxideae</taxon>
        <taxon>Dendrobiinae</taxon>
        <taxon>Dendrobium</taxon>
    </lineage>
</organism>
<accession>A0A8T3A289</accession>
<evidence type="ECO:0000313" key="2">
    <source>
        <dbReference type="EMBL" id="KAI0488724.1"/>
    </source>
</evidence>
<evidence type="ECO:0000256" key="1">
    <source>
        <dbReference type="SAM" id="SignalP"/>
    </source>
</evidence>
<sequence length="126" mass="13710">MLQKFQAFHLIIPILKLLSLGGKWGNSFNFGQSIRSISIKQGNKHPSTAATPASNQSSNATVNVSDFFVAPSADQLISRNIPTHGLFCNCNSETASHLFFECDLSFSILKALFPGAAIFLLRPNII</sequence>
<comment type="caution">
    <text evidence="2">The sequence shown here is derived from an EMBL/GenBank/DDBJ whole genome shotgun (WGS) entry which is preliminary data.</text>
</comment>
<feature type="chain" id="PRO_5035729006" description="Reverse transcriptase zinc-binding domain-containing protein" evidence="1">
    <location>
        <begin position="26"/>
        <end position="126"/>
    </location>
</feature>
<protein>
    <recommendedName>
        <fullName evidence="4">Reverse transcriptase zinc-binding domain-containing protein</fullName>
    </recommendedName>
</protein>
<evidence type="ECO:0000313" key="3">
    <source>
        <dbReference type="Proteomes" id="UP000829196"/>
    </source>
</evidence>
<gene>
    <name evidence="2" type="ORF">KFK09_028563</name>
</gene>
<dbReference type="AlphaFoldDB" id="A0A8T3A289"/>
<evidence type="ECO:0008006" key="4">
    <source>
        <dbReference type="Google" id="ProtNLM"/>
    </source>
</evidence>
<dbReference type="Proteomes" id="UP000829196">
    <property type="component" value="Unassembled WGS sequence"/>
</dbReference>
<dbReference type="EMBL" id="JAGYWB010000019">
    <property type="protein sequence ID" value="KAI0488724.1"/>
    <property type="molecule type" value="Genomic_DNA"/>
</dbReference>
<reference evidence="2" key="1">
    <citation type="journal article" date="2022" name="Front. Genet.">
        <title>Chromosome-Scale Assembly of the Dendrobium nobile Genome Provides Insights Into the Molecular Mechanism of the Biosynthesis of the Medicinal Active Ingredient of Dendrobium.</title>
        <authorList>
            <person name="Xu Q."/>
            <person name="Niu S.-C."/>
            <person name="Li K.-L."/>
            <person name="Zheng P.-J."/>
            <person name="Zhang X.-J."/>
            <person name="Jia Y."/>
            <person name="Liu Y."/>
            <person name="Niu Y.-X."/>
            <person name="Yu L.-H."/>
            <person name="Chen D.-F."/>
            <person name="Zhang G.-Q."/>
        </authorList>
    </citation>
    <scope>NUCLEOTIDE SEQUENCE</scope>
    <source>
        <tissue evidence="2">Leaf</tissue>
    </source>
</reference>